<dbReference type="KEGG" id="cfr:102517579"/>
<gene>
    <name evidence="3" type="primary">DAND5</name>
</gene>
<name>A0A8B6YB41_CAMFR</name>
<sequence>MFRWGVQETGVLGAAAVESRESPPEGKRTPSHSQLWAARTTSPVASQGTSARSSSPGQTDATQPAASVLTTLLSPLNGTWLPIGSARPGPQGPPPQPWAAANQTQALDQGAPTFLVPSSALGSCKAFLGLQKTGQQGTGRLQCGRHCVSAAGPTGSGPGIVPGCALHSTENKIEKVPVFRCSPGWGSFYIPGLDPFLLILCNSCVPACKYWVPMVLWCWGGSPASCQRVKTFTVLVNGCQCSPKA</sequence>
<feature type="compositionally biased region" description="Polar residues" evidence="1">
    <location>
        <begin position="31"/>
        <end position="64"/>
    </location>
</feature>
<dbReference type="OrthoDB" id="10061784at2759"/>
<evidence type="ECO:0000313" key="2">
    <source>
        <dbReference type="Proteomes" id="UP000694856"/>
    </source>
</evidence>
<dbReference type="GeneID" id="102517579"/>
<keyword evidence="2" id="KW-1185">Reference proteome</keyword>
<dbReference type="RefSeq" id="XP_006175451.1">
    <property type="nucleotide sequence ID" value="XM_006175389.2"/>
</dbReference>
<dbReference type="Proteomes" id="UP000694856">
    <property type="component" value="Chromosome 22"/>
</dbReference>
<dbReference type="AlphaFoldDB" id="A0A8B6YB41"/>
<reference evidence="3" key="1">
    <citation type="submission" date="2025-08" db="UniProtKB">
        <authorList>
            <consortium name="RefSeq"/>
        </authorList>
    </citation>
    <scope>IDENTIFICATION</scope>
    <source>
        <tissue evidence="3">Ear skin</tissue>
    </source>
</reference>
<protein>
    <submittedName>
        <fullName evidence="3">DAN domain family member 5</fullName>
    </submittedName>
</protein>
<feature type="compositionally biased region" description="Basic and acidic residues" evidence="1">
    <location>
        <begin position="18"/>
        <end position="28"/>
    </location>
</feature>
<evidence type="ECO:0000256" key="1">
    <source>
        <dbReference type="SAM" id="MobiDB-lite"/>
    </source>
</evidence>
<feature type="region of interest" description="Disordered" evidence="1">
    <location>
        <begin position="1"/>
        <end position="64"/>
    </location>
</feature>
<dbReference type="CTD" id="199699"/>
<organism evidence="2 3">
    <name type="scientific">Camelus ferus</name>
    <name type="common">Wild bactrian camel</name>
    <name type="synonym">Camelus bactrianus ferus</name>
    <dbReference type="NCBI Taxonomy" id="419612"/>
    <lineage>
        <taxon>Eukaryota</taxon>
        <taxon>Metazoa</taxon>
        <taxon>Chordata</taxon>
        <taxon>Craniata</taxon>
        <taxon>Vertebrata</taxon>
        <taxon>Euteleostomi</taxon>
        <taxon>Mammalia</taxon>
        <taxon>Eutheria</taxon>
        <taxon>Laurasiatheria</taxon>
        <taxon>Artiodactyla</taxon>
        <taxon>Tylopoda</taxon>
        <taxon>Camelidae</taxon>
        <taxon>Camelus</taxon>
    </lineage>
</organism>
<proteinExistence type="predicted"/>
<evidence type="ECO:0000313" key="3">
    <source>
        <dbReference type="RefSeq" id="XP_006175451.1"/>
    </source>
</evidence>
<accession>A0A8B6YB41</accession>